<accession>J9E235</accession>
<reference evidence="2" key="1">
    <citation type="submission" date="2012-08" db="EMBL/GenBank/DDBJ databases">
        <title>The Genome Sequence of Wuchereria bancrofti.</title>
        <authorList>
            <person name="Nutman T.B."/>
            <person name="Fink D.L."/>
            <person name="Russ C."/>
            <person name="Young S."/>
            <person name="Zeng Q."/>
            <person name="Koehrsen M."/>
            <person name="Alvarado L."/>
            <person name="Berlin A."/>
            <person name="Chapman S.B."/>
            <person name="Chen Z."/>
            <person name="Freedman E."/>
            <person name="Gellesch M."/>
            <person name="Goldberg J."/>
            <person name="Griggs A."/>
            <person name="Gujja S."/>
            <person name="Heilman E.R."/>
            <person name="Heiman D."/>
            <person name="Hepburn T."/>
            <person name="Howarth C."/>
            <person name="Jen D."/>
            <person name="Larson L."/>
            <person name="Lewis B."/>
            <person name="Mehta T."/>
            <person name="Park D."/>
            <person name="Pearson M."/>
            <person name="Roberts A."/>
            <person name="Saif S."/>
            <person name="Shea T."/>
            <person name="Shenoy N."/>
            <person name="Sisk P."/>
            <person name="Stolte C."/>
            <person name="Sykes S."/>
            <person name="Walk T."/>
            <person name="White J."/>
            <person name="Yandava C."/>
            <person name="Haas B."/>
            <person name="Henn M.R."/>
            <person name="Nusbaum C."/>
            <person name="Birren B."/>
        </authorList>
    </citation>
    <scope>NUCLEOTIDE SEQUENCE [LARGE SCALE GENOMIC DNA]</scope>
    <source>
        <strain evidence="2">NA</strain>
    </source>
</reference>
<dbReference type="EMBL" id="ADBV01009291">
    <property type="protein sequence ID" value="EJW76291.1"/>
    <property type="molecule type" value="Genomic_DNA"/>
</dbReference>
<sequence length="136" mass="15743">MIHSVEPKRQKNDKFADFFKLMPTLDFPYDFAPNPSNEKFSDYEILVNIIAVLISEIYIVEGRLSKHISVLSSALKMITSKNPTKTNKKVYSDDLQTWKGSTENALLEKKFGWQARICRKVDIIRHSCSNFRNILS</sequence>
<name>J9E235_WUCBA</name>
<comment type="caution">
    <text evidence="1">The sequence shown here is derived from an EMBL/GenBank/DDBJ whole genome shotgun (WGS) entry which is preliminary data.</text>
</comment>
<organism evidence="1 2">
    <name type="scientific">Wuchereria bancrofti</name>
    <dbReference type="NCBI Taxonomy" id="6293"/>
    <lineage>
        <taxon>Eukaryota</taxon>
        <taxon>Metazoa</taxon>
        <taxon>Ecdysozoa</taxon>
        <taxon>Nematoda</taxon>
        <taxon>Chromadorea</taxon>
        <taxon>Rhabditida</taxon>
        <taxon>Spirurina</taxon>
        <taxon>Spiruromorpha</taxon>
        <taxon>Filarioidea</taxon>
        <taxon>Onchocercidae</taxon>
        <taxon>Wuchereria</taxon>
    </lineage>
</organism>
<dbReference type="AlphaFoldDB" id="J9E235"/>
<protein>
    <submittedName>
        <fullName evidence="1">Uncharacterized protein</fullName>
    </submittedName>
</protein>
<dbReference type="Proteomes" id="UP000004810">
    <property type="component" value="Unassembled WGS sequence"/>
</dbReference>
<proteinExistence type="predicted"/>
<gene>
    <name evidence="1" type="ORF">WUBG_12799</name>
</gene>
<evidence type="ECO:0000313" key="2">
    <source>
        <dbReference type="Proteomes" id="UP000004810"/>
    </source>
</evidence>
<evidence type="ECO:0000313" key="1">
    <source>
        <dbReference type="EMBL" id="EJW76291.1"/>
    </source>
</evidence>